<dbReference type="OrthoDB" id="110948at2759"/>
<protein>
    <submittedName>
        <fullName evidence="1">Uncharacterized protein</fullName>
    </submittedName>
</protein>
<sequence length="655" mass="73371">MKCANPNCSCPEIPRTDPCVVCGLGVHHLCSNDLYEGKLTERFCSAACLYKWKTVTAPPTEGENVSQDSSTSARTASQLADSQISLVPLSQSSVPTSPASSSVEPTIDLTQQSDASTGVDAFGIPLNVVHYRQQGRRHAVWDIMHRLDMPFETKDDKYATHVCLLCARDRSCNPYAAPESWEHGLHCFAHSTNALDHMVASHQDHSISKAYSAIKMKNAVRHVDEAMTVAYAQERKRATATAIGARLPKKGALQKLWMSSQKELGVYISYWLIMRGYHTTRLIQRATGDTNAAILSASTYRDLLSAVFSKFCKSVAKILLREFELAHHAPFLNLLHDTWTTANGKKGALGTSIRWIDETWTFREVALLVSVAFGSHASADMQRMICTRVKQLYGLDIDTMAQFAVSDTTPSARKVSKLFEEALLTDCSCTSSTCACSVFEERRLLIRRVRDLNNYFCIEQRCQRLEEVQAFYSLPKLTTALDCETRVAYTVRLFKRSIVNYSAFQGYFQKCDSSDDAAVFQRQDHADWLLMAELEAIVGAFADLARAEVQQKDLVASELIVLLKYTVDRLRCDQFMVCDIDAARSATTTISSFPRYPVQVEELSTLGRTCLDRLKGQVERRIALATPETVLILLLDPRTKFSMEVPMPKMQNKFD</sequence>
<organism evidence="1 2">
    <name type="scientific">Phytophthora megakarya</name>
    <dbReference type="NCBI Taxonomy" id="4795"/>
    <lineage>
        <taxon>Eukaryota</taxon>
        <taxon>Sar</taxon>
        <taxon>Stramenopiles</taxon>
        <taxon>Oomycota</taxon>
        <taxon>Peronosporomycetes</taxon>
        <taxon>Peronosporales</taxon>
        <taxon>Peronosporaceae</taxon>
        <taxon>Phytophthora</taxon>
    </lineage>
</organism>
<gene>
    <name evidence="1" type="ORF">PHMEG_0007301</name>
</gene>
<name>A0A225WLN1_9STRA</name>
<reference evidence="2" key="1">
    <citation type="submission" date="2017-03" db="EMBL/GenBank/DDBJ databases">
        <title>Phytopthora megakarya and P. palmivora, two closely related causual agents of cacao black pod achieved similar genome size and gene model numbers by different mechanisms.</title>
        <authorList>
            <person name="Ali S."/>
            <person name="Shao J."/>
            <person name="Larry D.J."/>
            <person name="Kronmiller B."/>
            <person name="Shen D."/>
            <person name="Strem M.D."/>
            <person name="Melnick R.L."/>
            <person name="Guiltinan M.J."/>
            <person name="Tyler B.M."/>
            <person name="Meinhardt L.W."/>
            <person name="Bailey B.A."/>
        </authorList>
    </citation>
    <scope>NUCLEOTIDE SEQUENCE [LARGE SCALE GENOMIC DNA]</scope>
    <source>
        <strain evidence="2">zdho120</strain>
    </source>
</reference>
<dbReference type="AlphaFoldDB" id="A0A225WLN1"/>
<dbReference type="STRING" id="4795.A0A225WLN1"/>
<evidence type="ECO:0000313" key="1">
    <source>
        <dbReference type="EMBL" id="OWZ18586.1"/>
    </source>
</evidence>
<dbReference type="EMBL" id="NBNE01000567">
    <property type="protein sequence ID" value="OWZ18586.1"/>
    <property type="molecule type" value="Genomic_DNA"/>
</dbReference>
<comment type="caution">
    <text evidence="1">The sequence shown here is derived from an EMBL/GenBank/DDBJ whole genome shotgun (WGS) entry which is preliminary data.</text>
</comment>
<accession>A0A225WLN1</accession>
<dbReference type="Proteomes" id="UP000198211">
    <property type="component" value="Unassembled WGS sequence"/>
</dbReference>
<keyword evidence="2" id="KW-1185">Reference proteome</keyword>
<proteinExistence type="predicted"/>
<evidence type="ECO:0000313" key="2">
    <source>
        <dbReference type="Proteomes" id="UP000198211"/>
    </source>
</evidence>